<feature type="compositionally biased region" description="Polar residues" evidence="11">
    <location>
        <begin position="1173"/>
        <end position="1183"/>
    </location>
</feature>
<accession>A0A0D3CEW1</accession>
<dbReference type="InterPro" id="IPR000719">
    <property type="entry name" value="Prot_kinase_dom"/>
</dbReference>
<evidence type="ECO:0000259" key="13">
    <source>
        <dbReference type="PROSITE" id="PS50011"/>
    </source>
</evidence>
<dbReference type="CDD" id="cd01098">
    <property type="entry name" value="PAN_AP_plant"/>
    <property type="match status" value="1"/>
</dbReference>
<dbReference type="PANTHER" id="PTHR32444">
    <property type="entry name" value="BULB-TYPE LECTIN DOMAIN-CONTAINING PROTEIN"/>
    <property type="match status" value="1"/>
</dbReference>
<proteinExistence type="predicted"/>
<sequence>MTRPKRGGKKNTKQKKGKSTKRNIAPVEEQHVEEFSTGNDRDDLSAHENETDHPAQENETDHLSATSQECQPLPPDVLYFKNTEFTKTCKIQSKCYVSNTVATIKTLKPELKCHNTIVSPSHIFELGFFKLPSNSGWYIGIWYKVISKTKRTYVWVANRDSPLSSPMGTLKISDNNLVILDISNTTTPVSVWSTNLTRGDIKSPVIAELLDNGNFVLRDSNNNNPDGILWQSFDFPTDTLLPEMKLGWDRKTGFNRLLRSWRSPDDPSSGDYSFKMETKGFPQIFLWKSDSRRLYRSRPWNGVRFSDAPEMQPFNDLVLNFRVSNEEVTYSFQITKDNIYSIFTLSSKGLLERFTWNETEHNWHQFWHAPKDQCDQYKVCGSYSYCNSKKSPVCQCIKGFEPEPMYPVVWGLGNRSGGCARQTQVSCDGRDGFVQLKNIKLPDSMEASVDRRIGVKECKDRCLKDCSCTAFANRDIHRGGWGCMTWTGELVDIRSYTKTSQDLYVRVVRQAAADQDDKSKKSAKVIGSSIGVSMLLVLSFIIYGFRMWKQKRSSIDFPMKEAVLSSMGHISRENKTEDLELPLMEFDDIATATDNFSDANKLGQGCFGIVYDVPQLDLDHACLEKDHARLDVDHARLDEDHARLDLDHAKLDLNHARLDLGGEETEDGHAFSSGRPPRQSCKRPYRYPVHPSGGVVEEKPCWLKRNPALGQMFGLLKKSKLQQDVYFPFKTVLEKEQMIFGNKKQFASNGFDFVQKQRNQRKRQNKFDDDEKWIRSGDCPFTKAKRSNRDVSDQNELQTYASLEKILDLDHARLDLGGEETEDGHAFSSGGPSRQSRKRPYRYPVHPSGSDEPRQLDYSRSAVCLLGSYIQLSAKVILPILGFFSLQVKRLSKTSVQGNDEFMNEVRLIARLQHINLVRLLGCCVNKDEKMLIYEYLENLSFDSHLFDKTRRSNLDWKKRFDIVNDFGMARIFGRDETEANTRKVVGTYGYMSPEYAMYGKFSMKSDVFSFGVLLLEIISGKRNNSFYDSDRDLNLLSFVWRYWKEGKGLEIVDPVIVDWSSSTFRPHEILRCIQIGLLCVQERADDRPMMSSVVLMFGSETRAIFLLTEYPGPTEVVQTETEVSMDAARTSPCGSPCNGLRSRMLQPTSKFRSGQGSNPGADTPAAAPIPPDQSNLVETTAIPQPKTPGFCAGKSPSDSKQREYRSWTVNQITLSILDAR</sequence>
<dbReference type="PANTHER" id="PTHR32444:SF89">
    <property type="entry name" value="S GLYCOPROTEIN"/>
    <property type="match status" value="1"/>
</dbReference>
<dbReference type="SMART" id="SM00473">
    <property type="entry name" value="PAN_AP"/>
    <property type="match status" value="1"/>
</dbReference>
<dbReference type="Pfam" id="PF08276">
    <property type="entry name" value="PAN_2"/>
    <property type="match status" value="1"/>
</dbReference>
<evidence type="ECO:0000256" key="3">
    <source>
        <dbReference type="ARBA" id="ARBA00022692"/>
    </source>
</evidence>
<dbReference type="Pfam" id="PF07714">
    <property type="entry name" value="PK_Tyr_Ser-Thr"/>
    <property type="match status" value="2"/>
</dbReference>
<dbReference type="Pfam" id="PF00954">
    <property type="entry name" value="S_locus_glycop"/>
    <property type="match status" value="1"/>
</dbReference>
<evidence type="ECO:0000256" key="8">
    <source>
        <dbReference type="ARBA" id="ARBA00023136"/>
    </source>
</evidence>
<feature type="region of interest" description="Disordered" evidence="11">
    <location>
        <begin position="819"/>
        <end position="854"/>
    </location>
</feature>
<keyword evidence="17" id="KW-1185">Reference proteome</keyword>
<dbReference type="Gene3D" id="2.90.10.10">
    <property type="entry name" value="Bulb-type lectin domain"/>
    <property type="match status" value="1"/>
</dbReference>
<dbReference type="SUPFAM" id="SSF51110">
    <property type="entry name" value="alpha-D-mannose-specific plant lectins"/>
    <property type="match status" value="1"/>
</dbReference>
<dbReference type="OMA" id="IVNDFGM"/>
<name>A0A0D3CEW1_BRAOL</name>
<evidence type="ECO:0000256" key="10">
    <source>
        <dbReference type="ARBA" id="ARBA00023180"/>
    </source>
</evidence>
<evidence type="ECO:0000256" key="9">
    <source>
        <dbReference type="ARBA" id="ARBA00023157"/>
    </source>
</evidence>
<dbReference type="AlphaFoldDB" id="A0A0D3CEW1"/>
<dbReference type="InterPro" id="IPR011009">
    <property type="entry name" value="Kinase-like_dom_sf"/>
</dbReference>
<dbReference type="FunFam" id="1.10.510.10:FF:001722">
    <property type="entry name" value="G-type lectin S-receptor-like serine/threonine-protein kinase B120"/>
    <property type="match status" value="1"/>
</dbReference>
<organism evidence="16 17">
    <name type="scientific">Brassica oleracea var. oleracea</name>
    <dbReference type="NCBI Taxonomy" id="109376"/>
    <lineage>
        <taxon>Eukaryota</taxon>
        <taxon>Viridiplantae</taxon>
        <taxon>Streptophyta</taxon>
        <taxon>Embryophyta</taxon>
        <taxon>Tracheophyta</taxon>
        <taxon>Spermatophyta</taxon>
        <taxon>Magnoliopsida</taxon>
        <taxon>eudicotyledons</taxon>
        <taxon>Gunneridae</taxon>
        <taxon>Pentapetalae</taxon>
        <taxon>rosids</taxon>
        <taxon>malvids</taxon>
        <taxon>Brassicales</taxon>
        <taxon>Brassicaceae</taxon>
        <taxon>Brassiceae</taxon>
        <taxon>Brassica</taxon>
    </lineage>
</organism>
<feature type="region of interest" description="Disordered" evidence="11">
    <location>
        <begin position="1"/>
        <end position="69"/>
    </location>
</feature>
<feature type="domain" description="Bulb-type lectin" evidence="14">
    <location>
        <begin position="102"/>
        <end position="230"/>
    </location>
</feature>
<comment type="subcellular location">
    <subcellularLocation>
        <location evidence="1">Membrane</location>
        <topology evidence="1">Single-pass type I membrane protein</topology>
    </subcellularLocation>
</comment>
<evidence type="ECO:0008006" key="18">
    <source>
        <dbReference type="Google" id="ProtNLM"/>
    </source>
</evidence>
<dbReference type="CDD" id="cd00028">
    <property type="entry name" value="B_lectin"/>
    <property type="match status" value="1"/>
</dbReference>
<dbReference type="SMART" id="SM00108">
    <property type="entry name" value="B_lectin"/>
    <property type="match status" value="1"/>
</dbReference>
<feature type="compositionally biased region" description="Basic residues" evidence="11">
    <location>
        <begin position="1"/>
        <end position="21"/>
    </location>
</feature>
<evidence type="ECO:0000256" key="7">
    <source>
        <dbReference type="ARBA" id="ARBA00022989"/>
    </source>
</evidence>
<dbReference type="InterPro" id="IPR001245">
    <property type="entry name" value="Ser-Thr/Tyr_kinase_cat_dom"/>
</dbReference>
<keyword evidence="8 12" id="KW-0472">Membrane</keyword>
<feature type="region of interest" description="Disordered" evidence="11">
    <location>
        <begin position="664"/>
        <end position="685"/>
    </location>
</feature>
<evidence type="ECO:0000313" key="16">
    <source>
        <dbReference type="EnsemblPlants" id="Bo5g062980.1"/>
    </source>
</evidence>
<dbReference type="InterPro" id="IPR036426">
    <property type="entry name" value="Bulb-type_lectin_dom_sf"/>
</dbReference>
<dbReference type="HOGENOM" id="CLU_268669_0_0_1"/>
<keyword evidence="2" id="KW-0713">Self-incompatibility</keyword>
<dbReference type="GO" id="GO:0005524">
    <property type="term" value="F:ATP binding"/>
    <property type="evidence" value="ECO:0007669"/>
    <property type="project" value="UniProtKB-KW"/>
</dbReference>
<reference evidence="16 17" key="1">
    <citation type="journal article" date="2014" name="Genome Biol.">
        <title>Transcriptome and methylome profiling reveals relics of genome dominance in the mesopolyploid Brassica oleracea.</title>
        <authorList>
            <person name="Parkin I.A."/>
            <person name="Koh C."/>
            <person name="Tang H."/>
            <person name="Robinson S.J."/>
            <person name="Kagale S."/>
            <person name="Clarke W.E."/>
            <person name="Town C.D."/>
            <person name="Nixon J."/>
            <person name="Krishnakumar V."/>
            <person name="Bidwell S.L."/>
            <person name="Denoeud F."/>
            <person name="Belcram H."/>
            <person name="Links M.G."/>
            <person name="Just J."/>
            <person name="Clarke C."/>
            <person name="Bender T."/>
            <person name="Huebert T."/>
            <person name="Mason A.S."/>
            <person name="Pires J.C."/>
            <person name="Barker G."/>
            <person name="Moore J."/>
            <person name="Walley P.G."/>
            <person name="Manoli S."/>
            <person name="Batley J."/>
            <person name="Edwards D."/>
            <person name="Nelson M.N."/>
            <person name="Wang X."/>
            <person name="Paterson A.H."/>
            <person name="King G."/>
            <person name="Bancroft I."/>
            <person name="Chalhoub B."/>
            <person name="Sharpe A.G."/>
        </authorList>
    </citation>
    <scope>NUCLEOTIDE SEQUENCE</scope>
    <source>
        <strain evidence="16 17">cv. TO1000</strain>
    </source>
</reference>
<keyword evidence="7 12" id="KW-1133">Transmembrane helix</keyword>
<evidence type="ECO:0000313" key="17">
    <source>
        <dbReference type="Proteomes" id="UP000032141"/>
    </source>
</evidence>
<evidence type="ECO:0000259" key="15">
    <source>
        <dbReference type="PROSITE" id="PS50948"/>
    </source>
</evidence>
<dbReference type="Gene3D" id="1.10.510.10">
    <property type="entry name" value="Transferase(Phosphotransferase) domain 1"/>
    <property type="match status" value="1"/>
</dbReference>
<feature type="region of interest" description="Disordered" evidence="11">
    <location>
        <begin position="1149"/>
        <end position="1205"/>
    </location>
</feature>
<dbReference type="Pfam" id="PF11883">
    <property type="entry name" value="DUF3403"/>
    <property type="match status" value="1"/>
</dbReference>
<protein>
    <recommendedName>
        <fullName evidence="18">Non-specific serine/threonine protein kinase</fullName>
    </recommendedName>
</protein>
<evidence type="ECO:0000256" key="4">
    <source>
        <dbReference type="ARBA" id="ARBA00022729"/>
    </source>
</evidence>
<evidence type="ECO:0000256" key="11">
    <source>
        <dbReference type="SAM" id="MobiDB-lite"/>
    </source>
</evidence>
<feature type="compositionally biased region" description="Polar residues" evidence="11">
    <location>
        <begin position="1149"/>
        <end position="1159"/>
    </location>
</feature>
<keyword evidence="10" id="KW-0325">Glycoprotein</keyword>
<reference evidence="16" key="2">
    <citation type="submission" date="2015-03" db="UniProtKB">
        <authorList>
            <consortium name="EnsemblPlants"/>
        </authorList>
    </citation>
    <scope>IDENTIFICATION</scope>
</reference>
<evidence type="ECO:0000256" key="12">
    <source>
        <dbReference type="SAM" id="Phobius"/>
    </source>
</evidence>
<dbReference type="EnsemblPlants" id="Bo5g062980.1">
    <property type="protein sequence ID" value="Bo5g062980.1"/>
    <property type="gene ID" value="Bo5g062980"/>
</dbReference>
<dbReference type="Proteomes" id="UP000032141">
    <property type="component" value="Chromosome C5"/>
</dbReference>
<dbReference type="InterPro" id="IPR021820">
    <property type="entry name" value="S-locus_recpt_kinase_C"/>
</dbReference>
<keyword evidence="6" id="KW-0067">ATP-binding</keyword>
<dbReference type="Pfam" id="PF01453">
    <property type="entry name" value="B_lectin"/>
    <property type="match status" value="1"/>
</dbReference>
<evidence type="ECO:0000256" key="6">
    <source>
        <dbReference type="ARBA" id="ARBA00022840"/>
    </source>
</evidence>
<keyword evidence="4" id="KW-0732">Signal</keyword>
<dbReference type="PROSITE" id="PS50927">
    <property type="entry name" value="BULB_LECTIN"/>
    <property type="match status" value="1"/>
</dbReference>
<dbReference type="PROSITE" id="PS50011">
    <property type="entry name" value="PROTEIN_KINASE_DOM"/>
    <property type="match status" value="1"/>
</dbReference>
<dbReference type="PROSITE" id="PS50948">
    <property type="entry name" value="PAN"/>
    <property type="match status" value="1"/>
</dbReference>
<feature type="transmembrane region" description="Helical" evidence="12">
    <location>
        <begin position="525"/>
        <end position="545"/>
    </location>
</feature>
<dbReference type="STRING" id="109376.A0A0D3CEW1"/>
<feature type="domain" description="Protein kinase" evidence="13">
    <location>
        <begin position="596"/>
        <end position="1107"/>
    </location>
</feature>
<dbReference type="InterPro" id="IPR000858">
    <property type="entry name" value="S_locus_glycoprot_dom"/>
</dbReference>
<keyword evidence="3 12" id="KW-0812">Transmembrane</keyword>
<dbReference type="GO" id="GO:0060320">
    <property type="term" value="P:rejection of self pollen"/>
    <property type="evidence" value="ECO:0007669"/>
    <property type="project" value="UniProtKB-KW"/>
</dbReference>
<feature type="domain" description="Apple" evidence="15">
    <location>
        <begin position="427"/>
        <end position="508"/>
    </location>
</feature>
<evidence type="ECO:0000256" key="1">
    <source>
        <dbReference type="ARBA" id="ARBA00004479"/>
    </source>
</evidence>
<dbReference type="GO" id="GO:0016020">
    <property type="term" value="C:membrane"/>
    <property type="evidence" value="ECO:0007669"/>
    <property type="project" value="UniProtKB-SubCell"/>
</dbReference>
<evidence type="ECO:0000256" key="2">
    <source>
        <dbReference type="ARBA" id="ARBA00022471"/>
    </source>
</evidence>
<feature type="compositionally biased region" description="Basic and acidic residues" evidence="11">
    <location>
        <begin position="28"/>
        <end position="62"/>
    </location>
</feature>
<dbReference type="Gene3D" id="3.30.200.20">
    <property type="entry name" value="Phosphorylase Kinase, domain 1"/>
    <property type="match status" value="2"/>
</dbReference>
<keyword evidence="5" id="KW-0547">Nucleotide-binding</keyword>
<evidence type="ECO:0000256" key="5">
    <source>
        <dbReference type="ARBA" id="ARBA00022741"/>
    </source>
</evidence>
<evidence type="ECO:0000259" key="14">
    <source>
        <dbReference type="PROSITE" id="PS50927"/>
    </source>
</evidence>
<dbReference type="SUPFAM" id="SSF56112">
    <property type="entry name" value="Protein kinase-like (PK-like)"/>
    <property type="match status" value="1"/>
</dbReference>
<dbReference type="Pfam" id="PF12398">
    <property type="entry name" value="DUF3660"/>
    <property type="match status" value="1"/>
</dbReference>
<dbReference type="InterPro" id="IPR022126">
    <property type="entry name" value="S-locus_recpt_kinase"/>
</dbReference>
<dbReference type="InterPro" id="IPR001480">
    <property type="entry name" value="Bulb-type_lectin_dom"/>
</dbReference>
<dbReference type="Gramene" id="Bo5g062980.1">
    <property type="protein sequence ID" value="Bo5g062980.1"/>
    <property type="gene ID" value="Bo5g062980"/>
</dbReference>
<keyword evidence="9" id="KW-1015">Disulfide bond</keyword>
<dbReference type="InterPro" id="IPR003609">
    <property type="entry name" value="Pan_app"/>
</dbReference>
<dbReference type="GO" id="GO:0004674">
    <property type="term" value="F:protein serine/threonine kinase activity"/>
    <property type="evidence" value="ECO:0007669"/>
    <property type="project" value="InterPro"/>
</dbReference>